<dbReference type="Proteomes" id="UP000234681">
    <property type="component" value="Chromosome 1"/>
</dbReference>
<gene>
    <name evidence="2" type="ORF">rCG_47802</name>
</gene>
<dbReference type="EMBL" id="CH473953">
    <property type="protein sequence ID" value="EDM11707.1"/>
    <property type="molecule type" value="Genomic_DNA"/>
</dbReference>
<reference evidence="3" key="1">
    <citation type="submission" date="2005-09" db="EMBL/GenBank/DDBJ databases">
        <authorList>
            <person name="Mural R.J."/>
            <person name="Li P.W."/>
            <person name="Adams M.D."/>
            <person name="Amanatides P.G."/>
            <person name="Baden-Tillson H."/>
            <person name="Barnstead M."/>
            <person name="Chin S.H."/>
            <person name="Dew I."/>
            <person name="Evans C.A."/>
            <person name="Ferriera S."/>
            <person name="Flanigan M."/>
            <person name="Fosler C."/>
            <person name="Glodek A."/>
            <person name="Gu Z."/>
            <person name="Holt R.A."/>
            <person name="Jennings D."/>
            <person name="Kraft C.L."/>
            <person name="Lu F."/>
            <person name="Nguyen T."/>
            <person name="Nusskern D.R."/>
            <person name="Pfannkoch C.M."/>
            <person name="Sitter C."/>
            <person name="Sutton G.G."/>
            <person name="Venter J.C."/>
            <person name="Wang Z."/>
            <person name="Woodage T."/>
            <person name="Zheng X.H."/>
            <person name="Zhong F."/>
        </authorList>
    </citation>
    <scope>NUCLEOTIDE SEQUENCE [LARGE SCALE GENOMIC DNA]</scope>
    <source>
        <strain>BN</strain>
        <strain evidence="3">Sprague-Dawley</strain>
    </source>
</reference>
<name>A6HWX6_RAT</name>
<dbReference type="AlphaFoldDB" id="A6HWX6"/>
<evidence type="ECO:0000313" key="2">
    <source>
        <dbReference type="EMBL" id="EDM11707.1"/>
    </source>
</evidence>
<evidence type="ECO:0000256" key="1">
    <source>
        <dbReference type="SAM" id="MobiDB-lite"/>
    </source>
</evidence>
<organism evidence="2 3">
    <name type="scientific">Rattus norvegicus</name>
    <name type="common">Rat</name>
    <dbReference type="NCBI Taxonomy" id="10116"/>
    <lineage>
        <taxon>Eukaryota</taxon>
        <taxon>Metazoa</taxon>
        <taxon>Chordata</taxon>
        <taxon>Craniata</taxon>
        <taxon>Vertebrata</taxon>
        <taxon>Euteleostomi</taxon>
        <taxon>Mammalia</taxon>
        <taxon>Eutheria</taxon>
        <taxon>Euarchontoglires</taxon>
        <taxon>Glires</taxon>
        <taxon>Rodentia</taxon>
        <taxon>Myomorpha</taxon>
        <taxon>Muroidea</taxon>
        <taxon>Muridae</taxon>
        <taxon>Murinae</taxon>
        <taxon>Rattus</taxon>
    </lineage>
</organism>
<proteinExistence type="predicted"/>
<accession>A6HWX6</accession>
<protein>
    <submittedName>
        <fullName evidence="2">RCG47802</fullName>
    </submittedName>
</protein>
<sequence>MDGRAGLTDQNNSCVSIGEDPCSSVLFSSAYRAMIPPTPPQSPGSSSAWHDVCTPQGRPSLDANAGPSSSWNDACETCSWDETACAWEATCPRCPGLQ</sequence>
<feature type="region of interest" description="Disordered" evidence="1">
    <location>
        <begin position="33"/>
        <end position="68"/>
    </location>
</feature>
<evidence type="ECO:0000313" key="3">
    <source>
        <dbReference type="Proteomes" id="UP000234681"/>
    </source>
</evidence>